<dbReference type="FunFam" id="1.20.1270.60:FF:000013">
    <property type="entry name" value="Amphiphysin isoform 2"/>
    <property type="match status" value="1"/>
</dbReference>
<comment type="subcellular location">
    <subcellularLocation>
        <location evidence="16">Cell membrane</location>
        <location evidence="16">Sarcolemma</location>
        <location evidence="16">T-tubule</location>
    </subcellularLocation>
    <subcellularLocation>
        <location evidence="3">Cytoplasm</location>
    </subcellularLocation>
    <subcellularLocation>
        <location evidence="2">Endosome</location>
    </subcellularLocation>
    <subcellularLocation>
        <location evidence="1">Nucleus</location>
    </subcellularLocation>
</comment>
<dbReference type="InterPro" id="IPR035471">
    <property type="entry name" value="Amphiphysin-2_SH3"/>
</dbReference>
<evidence type="ECO:0000256" key="20">
    <source>
        <dbReference type="ARBA" id="ARBA00082834"/>
    </source>
</evidence>
<dbReference type="PANTHER" id="PTHR46514:SF4">
    <property type="entry name" value="MYC BOX-DEPENDENT-INTERACTING PROTEIN 1"/>
    <property type="match status" value="1"/>
</dbReference>
<evidence type="ECO:0000256" key="17">
    <source>
        <dbReference type="ARBA" id="ARBA00069394"/>
    </source>
</evidence>
<dbReference type="GO" id="GO:0030315">
    <property type="term" value="C:T-tubule"/>
    <property type="evidence" value="ECO:0007669"/>
    <property type="project" value="UniProtKB-SubCell"/>
</dbReference>
<evidence type="ECO:0000256" key="10">
    <source>
        <dbReference type="ARBA" id="ARBA00022753"/>
    </source>
</evidence>
<comment type="caution">
    <text evidence="26">The sequence shown here is derived from an EMBL/GenBank/DDBJ whole genome shotgun (WGS) entry which is preliminary data.</text>
</comment>
<dbReference type="GO" id="GO:0008021">
    <property type="term" value="C:synaptic vesicle"/>
    <property type="evidence" value="ECO:0007669"/>
    <property type="project" value="TreeGrafter"/>
</dbReference>
<dbReference type="InterPro" id="IPR003005">
    <property type="entry name" value="Amphiphysin"/>
</dbReference>
<evidence type="ECO:0000256" key="21">
    <source>
        <dbReference type="PROSITE-ProRule" id="PRU00192"/>
    </source>
</evidence>
<dbReference type="GO" id="GO:0006897">
    <property type="term" value="P:endocytosis"/>
    <property type="evidence" value="ECO:0007669"/>
    <property type="project" value="UniProtKB-KW"/>
</dbReference>
<dbReference type="AlphaFoldDB" id="A0A7J7YH23"/>
<dbReference type="PROSITE" id="PS51021">
    <property type="entry name" value="BAR"/>
    <property type="match status" value="1"/>
</dbReference>
<protein>
    <recommendedName>
        <fullName evidence="17">Myc box-dependent-interacting protein 1</fullName>
    </recommendedName>
    <alternativeName>
        <fullName evidence="18">Amphiphysin II</fullName>
    </alternativeName>
    <alternativeName>
        <fullName evidence="20">Amphiphysin-like protein</fullName>
    </alternativeName>
    <alternativeName>
        <fullName evidence="19">Bridging integrator 1</fullName>
    </alternativeName>
</protein>
<dbReference type="InterPro" id="IPR004148">
    <property type="entry name" value="BAR_dom"/>
</dbReference>
<evidence type="ECO:0000256" key="2">
    <source>
        <dbReference type="ARBA" id="ARBA00004177"/>
    </source>
</evidence>
<evidence type="ECO:0000259" key="24">
    <source>
        <dbReference type="PROSITE" id="PS50002"/>
    </source>
</evidence>
<evidence type="ECO:0000313" key="26">
    <source>
        <dbReference type="EMBL" id="KAF6361108.1"/>
    </source>
</evidence>
<dbReference type="GO" id="GO:0030154">
    <property type="term" value="P:cell differentiation"/>
    <property type="evidence" value="ECO:0007669"/>
    <property type="project" value="UniProtKB-KW"/>
</dbReference>
<keyword evidence="12" id="KW-0007">Acetylation</keyword>
<keyword evidence="13 22" id="KW-0175">Coiled coil</keyword>
<dbReference type="GO" id="GO:0030100">
    <property type="term" value="P:regulation of endocytosis"/>
    <property type="evidence" value="ECO:0007669"/>
    <property type="project" value="InterPro"/>
</dbReference>
<feature type="domain" description="SH3" evidence="24">
    <location>
        <begin position="434"/>
        <end position="507"/>
    </location>
</feature>
<dbReference type="GO" id="GO:0005768">
    <property type="term" value="C:endosome"/>
    <property type="evidence" value="ECO:0007669"/>
    <property type="project" value="UniProtKB-SubCell"/>
</dbReference>
<dbReference type="Proteomes" id="UP000585614">
    <property type="component" value="Unassembled WGS sequence"/>
</dbReference>
<evidence type="ECO:0000313" key="27">
    <source>
        <dbReference type="Proteomes" id="UP000585614"/>
    </source>
</evidence>
<accession>A0A7J7YH23</accession>
<keyword evidence="14" id="KW-0472">Membrane</keyword>
<keyword evidence="10" id="KW-0967">Endosome</keyword>
<sequence length="507" mass="55474">MAEMGSKGVTAGKIASNVQKKLTRAQEKVLQKLGKADETKDEQFEQCVQNFNKQLNEGTRLQKDLRTYLASVKAMHEASKKLNECLQEVYEPDWPGRDEANKIAENNDLLWMDYHQKLVDQALLTMDTYLGQFPDIKSRIAKRGRKLVDYDSARHHYESLQTAKKKDDAKIAKPVSLLEKAAPQWCQGKLQAHLVAQTNLLRNQAEEELVKAQKVFEEMNVDLQEELPSLWNSRVGFYVNTFQSIAGLEENFHKEMSKLNQNLNDVLVSLEKQHGSNAFTVKAQPSDNTPAKGNKSPSPPPDGSPAATPEIRVNHEPELASSATPGAALPKSPSQSTESPAGSLPSREPSAAEGTFAVAWPSQMAELGPAQPADASEVAGGTQPAAGAVEPGETAASEAASSSLPAVVVETFSAAVNGTVESSSGAARLDLPPGFMFKVQAQHDYTATDTDELQLQAGDVVLVIPFQNPEEQDEGWLMGVKESDWNQHKELEKCRGVFPENFTERVQ</sequence>
<proteinExistence type="predicted"/>
<keyword evidence="11" id="KW-0221">Differentiation</keyword>
<keyword evidence="4 21" id="KW-0728">SH3 domain</keyword>
<evidence type="ECO:0000256" key="14">
    <source>
        <dbReference type="ARBA" id="ARBA00023136"/>
    </source>
</evidence>
<feature type="region of interest" description="Disordered" evidence="23">
    <location>
        <begin position="280"/>
        <end position="352"/>
    </location>
</feature>
<evidence type="ECO:0000256" key="16">
    <source>
        <dbReference type="ARBA" id="ARBA00024012"/>
    </source>
</evidence>
<name>A0A7J7YH23_RHIFE</name>
<dbReference type="GO" id="GO:0030424">
    <property type="term" value="C:axon"/>
    <property type="evidence" value="ECO:0007669"/>
    <property type="project" value="UniProtKB-ARBA"/>
</dbReference>
<dbReference type="Gene3D" id="1.20.1270.60">
    <property type="entry name" value="Arfaptin homology (AH) domain/BAR domain"/>
    <property type="match status" value="1"/>
</dbReference>
<dbReference type="GO" id="GO:0051649">
    <property type="term" value="P:establishment of localization in cell"/>
    <property type="evidence" value="ECO:0007669"/>
    <property type="project" value="UniProtKB-ARBA"/>
</dbReference>
<evidence type="ECO:0000256" key="15">
    <source>
        <dbReference type="ARBA" id="ARBA00023242"/>
    </source>
</evidence>
<dbReference type="InterPro" id="IPR027267">
    <property type="entry name" value="AH/BAR_dom_sf"/>
</dbReference>
<feature type="compositionally biased region" description="Polar residues" evidence="23">
    <location>
        <begin position="280"/>
        <end position="291"/>
    </location>
</feature>
<keyword evidence="6" id="KW-1003">Cell membrane</keyword>
<dbReference type="GO" id="GO:0005543">
    <property type="term" value="F:phospholipid binding"/>
    <property type="evidence" value="ECO:0007669"/>
    <property type="project" value="TreeGrafter"/>
</dbReference>
<evidence type="ECO:0000256" key="5">
    <source>
        <dbReference type="ARBA" id="ARBA00022473"/>
    </source>
</evidence>
<dbReference type="CDD" id="cd12139">
    <property type="entry name" value="SH3_Bin1"/>
    <property type="match status" value="1"/>
</dbReference>
<dbReference type="InterPro" id="IPR003023">
    <property type="entry name" value="Amphiphysin_2"/>
</dbReference>
<feature type="region of interest" description="Disordered" evidence="23">
    <location>
        <begin position="366"/>
        <end position="397"/>
    </location>
</feature>
<dbReference type="SMART" id="SM00326">
    <property type="entry name" value="SH3"/>
    <property type="match status" value="1"/>
</dbReference>
<evidence type="ECO:0000256" key="11">
    <source>
        <dbReference type="ARBA" id="ARBA00022782"/>
    </source>
</evidence>
<dbReference type="EMBL" id="JACAGC010000006">
    <property type="protein sequence ID" value="KAF6361108.1"/>
    <property type="molecule type" value="Genomic_DNA"/>
</dbReference>
<dbReference type="PRINTS" id="PR01251">
    <property type="entry name" value="AMPHIPHYSIN"/>
</dbReference>
<evidence type="ECO:0000256" key="3">
    <source>
        <dbReference type="ARBA" id="ARBA00004496"/>
    </source>
</evidence>
<dbReference type="Pfam" id="PF14604">
    <property type="entry name" value="SH3_9"/>
    <property type="match status" value="1"/>
</dbReference>
<gene>
    <name evidence="26" type="ORF">mRhiFer1_001489</name>
</gene>
<organism evidence="26 27">
    <name type="scientific">Rhinolophus ferrumequinum</name>
    <name type="common">Greater horseshoe bat</name>
    <dbReference type="NCBI Taxonomy" id="59479"/>
    <lineage>
        <taxon>Eukaryota</taxon>
        <taxon>Metazoa</taxon>
        <taxon>Chordata</taxon>
        <taxon>Craniata</taxon>
        <taxon>Vertebrata</taxon>
        <taxon>Euteleostomi</taxon>
        <taxon>Mammalia</taxon>
        <taxon>Eutheria</taxon>
        <taxon>Laurasiatheria</taxon>
        <taxon>Chiroptera</taxon>
        <taxon>Yinpterochiroptera</taxon>
        <taxon>Rhinolophoidea</taxon>
        <taxon>Rhinolophidae</taxon>
        <taxon>Rhinolophinae</taxon>
        <taxon>Rhinolophus</taxon>
    </lineage>
</organism>
<dbReference type="Pfam" id="PF03114">
    <property type="entry name" value="BAR"/>
    <property type="match status" value="1"/>
</dbReference>
<evidence type="ECO:0000256" key="7">
    <source>
        <dbReference type="ARBA" id="ARBA00022490"/>
    </source>
</evidence>
<dbReference type="PROSITE" id="PS50002">
    <property type="entry name" value="SH3"/>
    <property type="match status" value="1"/>
</dbReference>
<evidence type="ECO:0000256" key="22">
    <source>
        <dbReference type="SAM" id="Coils"/>
    </source>
</evidence>
<dbReference type="PRINTS" id="PR01253">
    <property type="entry name" value="AMPHIPHYSIN2"/>
</dbReference>
<keyword evidence="15" id="KW-0539">Nucleus</keyword>
<keyword evidence="5" id="KW-0217">Developmental protein</keyword>
<evidence type="ECO:0000259" key="25">
    <source>
        <dbReference type="PROSITE" id="PS51021"/>
    </source>
</evidence>
<dbReference type="InterPro" id="IPR001452">
    <property type="entry name" value="SH3_domain"/>
</dbReference>
<feature type="coiled-coil region" evidence="22">
    <location>
        <begin position="195"/>
        <end position="222"/>
    </location>
</feature>
<evidence type="ECO:0000256" key="1">
    <source>
        <dbReference type="ARBA" id="ARBA00004123"/>
    </source>
</evidence>
<keyword evidence="8" id="KW-0597">Phosphoprotein</keyword>
<reference evidence="26 27" key="1">
    <citation type="journal article" date="2020" name="Nature">
        <title>Six reference-quality genomes reveal evolution of bat adaptations.</title>
        <authorList>
            <person name="Jebb D."/>
            <person name="Huang Z."/>
            <person name="Pippel M."/>
            <person name="Hughes G.M."/>
            <person name="Lavrichenko K."/>
            <person name="Devanna P."/>
            <person name="Winkler S."/>
            <person name="Jermiin L.S."/>
            <person name="Skirmuntt E.C."/>
            <person name="Katzourakis A."/>
            <person name="Burkitt-Gray L."/>
            <person name="Ray D.A."/>
            <person name="Sullivan K.A.M."/>
            <person name="Roscito J.G."/>
            <person name="Kirilenko B.M."/>
            <person name="Davalos L.M."/>
            <person name="Corthals A.P."/>
            <person name="Power M.L."/>
            <person name="Jones G."/>
            <person name="Ransome R.D."/>
            <person name="Dechmann D.K.N."/>
            <person name="Locatelli A.G."/>
            <person name="Puechmaille S.J."/>
            <person name="Fedrigo O."/>
            <person name="Jarvis E.D."/>
            <person name="Hiller M."/>
            <person name="Vernes S.C."/>
            <person name="Myers E.W."/>
            <person name="Teeling E.C."/>
        </authorList>
    </citation>
    <scope>NUCLEOTIDE SEQUENCE [LARGE SCALE GENOMIC DNA]</scope>
    <source>
        <strain evidence="26">MRhiFer1</strain>
        <tissue evidence="26">Lung</tissue>
    </source>
</reference>
<dbReference type="SMART" id="SM00721">
    <property type="entry name" value="BAR"/>
    <property type="match status" value="1"/>
</dbReference>
<evidence type="ECO:0000256" key="18">
    <source>
        <dbReference type="ARBA" id="ARBA00077838"/>
    </source>
</evidence>
<dbReference type="InterPro" id="IPR036028">
    <property type="entry name" value="SH3-like_dom_sf"/>
</dbReference>
<evidence type="ECO:0000256" key="13">
    <source>
        <dbReference type="ARBA" id="ARBA00023054"/>
    </source>
</evidence>
<feature type="domain" description="BAR" evidence="25">
    <location>
        <begin position="29"/>
        <end position="276"/>
    </location>
</feature>
<keyword evidence="7" id="KW-0963">Cytoplasm</keyword>
<dbReference type="SUPFAM" id="SSF50044">
    <property type="entry name" value="SH3-domain"/>
    <property type="match status" value="1"/>
</dbReference>
<dbReference type="GO" id="GO:0048156">
    <property type="term" value="F:tau protein binding"/>
    <property type="evidence" value="ECO:0007669"/>
    <property type="project" value="TreeGrafter"/>
</dbReference>
<evidence type="ECO:0000256" key="23">
    <source>
        <dbReference type="SAM" id="MobiDB-lite"/>
    </source>
</evidence>
<evidence type="ECO:0000256" key="8">
    <source>
        <dbReference type="ARBA" id="ARBA00022553"/>
    </source>
</evidence>
<evidence type="ECO:0000256" key="9">
    <source>
        <dbReference type="ARBA" id="ARBA00022583"/>
    </source>
</evidence>
<evidence type="ECO:0000256" key="12">
    <source>
        <dbReference type="ARBA" id="ARBA00022990"/>
    </source>
</evidence>
<evidence type="ECO:0000256" key="4">
    <source>
        <dbReference type="ARBA" id="ARBA00022443"/>
    </source>
</evidence>
<evidence type="ECO:0000256" key="6">
    <source>
        <dbReference type="ARBA" id="ARBA00022475"/>
    </source>
</evidence>
<dbReference type="Gene3D" id="2.30.30.40">
    <property type="entry name" value="SH3 Domains"/>
    <property type="match status" value="1"/>
</dbReference>
<dbReference type="FunFam" id="2.30.30.40:FF:000029">
    <property type="entry name" value="myc box-dependent-interacting protein 1 isoform X2"/>
    <property type="match status" value="1"/>
</dbReference>
<dbReference type="SUPFAM" id="SSF103657">
    <property type="entry name" value="BAR/IMD domain-like"/>
    <property type="match status" value="1"/>
</dbReference>
<dbReference type="PANTHER" id="PTHR46514">
    <property type="entry name" value="AMPHIPHYSIN"/>
    <property type="match status" value="1"/>
</dbReference>
<evidence type="ECO:0000256" key="19">
    <source>
        <dbReference type="ARBA" id="ARBA00080400"/>
    </source>
</evidence>
<keyword evidence="9" id="KW-0254">Endocytosis</keyword>
<dbReference type="GO" id="GO:0005634">
    <property type="term" value="C:nucleus"/>
    <property type="evidence" value="ECO:0007669"/>
    <property type="project" value="UniProtKB-SubCell"/>
</dbReference>